<keyword evidence="5" id="KW-0808">Transferase</keyword>
<evidence type="ECO:0000256" key="9">
    <source>
        <dbReference type="ARBA" id="ARBA00022840"/>
    </source>
</evidence>
<evidence type="ECO:0000256" key="7">
    <source>
        <dbReference type="ARBA" id="ARBA00022695"/>
    </source>
</evidence>
<evidence type="ECO:0000313" key="14">
    <source>
        <dbReference type="Proteomes" id="UP001157911"/>
    </source>
</evidence>
<dbReference type="PANTHER" id="PTHR17490">
    <property type="entry name" value="SUA5"/>
    <property type="match status" value="1"/>
</dbReference>
<proteinExistence type="inferred from homology"/>
<gene>
    <name evidence="13" type="ORF">SAMN06265339_0913</name>
</gene>
<keyword evidence="14" id="KW-1185">Reference proteome</keyword>
<dbReference type="SUPFAM" id="SSF55821">
    <property type="entry name" value="YrdC/RibB"/>
    <property type="match status" value="1"/>
</dbReference>
<dbReference type="InterPro" id="IPR006070">
    <property type="entry name" value="Sua5-like_dom"/>
</dbReference>
<dbReference type="EC" id="2.7.7.87" evidence="3"/>
<organism evidence="13 14">
    <name type="scientific">Desulfurobacterium pacificum</name>
    <dbReference type="NCBI Taxonomy" id="240166"/>
    <lineage>
        <taxon>Bacteria</taxon>
        <taxon>Pseudomonadati</taxon>
        <taxon>Aquificota</taxon>
        <taxon>Aquificia</taxon>
        <taxon>Desulfurobacteriales</taxon>
        <taxon>Desulfurobacteriaceae</taxon>
        <taxon>Desulfurobacterium</taxon>
    </lineage>
</organism>
<dbReference type="PANTHER" id="PTHR17490:SF16">
    <property type="entry name" value="THREONYLCARBAMOYL-AMP SYNTHASE"/>
    <property type="match status" value="1"/>
</dbReference>
<evidence type="ECO:0000256" key="8">
    <source>
        <dbReference type="ARBA" id="ARBA00022741"/>
    </source>
</evidence>
<reference evidence="13 14" key="1">
    <citation type="submission" date="2017-05" db="EMBL/GenBank/DDBJ databases">
        <authorList>
            <person name="Varghese N."/>
            <person name="Submissions S."/>
        </authorList>
    </citation>
    <scope>NUCLEOTIDE SEQUENCE [LARGE SCALE GENOMIC DNA]</scope>
    <source>
        <strain evidence="13 14">DSM 15522</strain>
    </source>
</reference>
<evidence type="ECO:0000256" key="6">
    <source>
        <dbReference type="ARBA" id="ARBA00022694"/>
    </source>
</evidence>
<dbReference type="RefSeq" id="WP_283400395.1">
    <property type="nucleotide sequence ID" value="NZ_FXUB01000002.1"/>
</dbReference>
<dbReference type="Pfam" id="PF01300">
    <property type="entry name" value="Sua5_yciO_yrdC"/>
    <property type="match status" value="1"/>
</dbReference>
<keyword evidence="4" id="KW-0963">Cytoplasm</keyword>
<evidence type="ECO:0000259" key="12">
    <source>
        <dbReference type="PROSITE" id="PS51163"/>
    </source>
</evidence>
<comment type="similarity">
    <text evidence="2">Belongs to the SUA5 family.</text>
</comment>
<protein>
    <recommendedName>
        <fullName evidence="10">L-threonylcarbamoyladenylate synthase</fullName>
        <ecNumber evidence="3">2.7.7.87</ecNumber>
    </recommendedName>
    <alternativeName>
        <fullName evidence="10">L-threonylcarbamoyladenylate synthase</fullName>
    </alternativeName>
</protein>
<evidence type="ECO:0000256" key="10">
    <source>
        <dbReference type="ARBA" id="ARBA00029774"/>
    </source>
</evidence>
<dbReference type="InterPro" id="IPR017945">
    <property type="entry name" value="DHBP_synth_RibB-like_a/b_dom"/>
</dbReference>
<evidence type="ECO:0000256" key="11">
    <source>
        <dbReference type="ARBA" id="ARBA00048366"/>
    </source>
</evidence>
<evidence type="ECO:0000256" key="3">
    <source>
        <dbReference type="ARBA" id="ARBA00012584"/>
    </source>
</evidence>
<feature type="domain" description="YrdC-like" evidence="12">
    <location>
        <begin position="7"/>
        <end position="188"/>
    </location>
</feature>
<accession>A0ABY1NJK9</accession>
<dbReference type="InterPro" id="IPR050156">
    <property type="entry name" value="TC-AMP_synthase_SUA5"/>
</dbReference>
<evidence type="ECO:0000256" key="2">
    <source>
        <dbReference type="ARBA" id="ARBA00007663"/>
    </source>
</evidence>
<evidence type="ECO:0000313" key="13">
    <source>
        <dbReference type="EMBL" id="SMP11335.1"/>
    </source>
</evidence>
<keyword evidence="7" id="KW-0548">Nucleotidyltransferase</keyword>
<dbReference type="PROSITE" id="PS51163">
    <property type="entry name" value="YRDC"/>
    <property type="match status" value="1"/>
</dbReference>
<comment type="caution">
    <text evidence="13">The sequence shown here is derived from an EMBL/GenBank/DDBJ whole genome shotgun (WGS) entry which is preliminary data.</text>
</comment>
<keyword evidence="8" id="KW-0547">Nucleotide-binding</keyword>
<evidence type="ECO:0000256" key="5">
    <source>
        <dbReference type="ARBA" id="ARBA00022679"/>
    </source>
</evidence>
<name>A0ABY1NJK9_9BACT</name>
<dbReference type="EMBL" id="FXUB01000002">
    <property type="protein sequence ID" value="SMP11335.1"/>
    <property type="molecule type" value="Genomic_DNA"/>
</dbReference>
<keyword evidence="9" id="KW-0067">ATP-binding</keyword>
<keyword evidence="6" id="KW-0819">tRNA processing</keyword>
<dbReference type="Gene3D" id="3.90.870.10">
    <property type="entry name" value="DHBP synthase"/>
    <property type="match status" value="1"/>
</dbReference>
<evidence type="ECO:0000256" key="1">
    <source>
        <dbReference type="ARBA" id="ARBA00004496"/>
    </source>
</evidence>
<sequence length="198" mass="22131">MKVIKKDNCVSEVIHHLKEGKIVCFPTDTIYGLLGNPMLSDTLKKVYEIKGRDKDKPLILLFGSIEQMENLGVEVKQKEVFSSLWPAPLTVVFPLRDESPLRKVLNRDDVAVRIPDDAVLLQILEEVYPLFAPSANPQGLTPARNCQECIGYFGNSLSLCVEGKCGNQPSTLIKFTSDRWEVLREGSFPLSKLKEALG</sequence>
<evidence type="ECO:0000256" key="4">
    <source>
        <dbReference type="ARBA" id="ARBA00022490"/>
    </source>
</evidence>
<comment type="subcellular location">
    <subcellularLocation>
        <location evidence="1">Cytoplasm</location>
    </subcellularLocation>
</comment>
<dbReference type="Proteomes" id="UP001157911">
    <property type="component" value="Unassembled WGS sequence"/>
</dbReference>
<comment type="catalytic activity">
    <reaction evidence="11">
        <text>L-threonine + hydrogencarbonate + ATP = L-threonylcarbamoyladenylate + diphosphate + H2O</text>
        <dbReference type="Rhea" id="RHEA:36407"/>
        <dbReference type="ChEBI" id="CHEBI:15377"/>
        <dbReference type="ChEBI" id="CHEBI:17544"/>
        <dbReference type="ChEBI" id="CHEBI:30616"/>
        <dbReference type="ChEBI" id="CHEBI:33019"/>
        <dbReference type="ChEBI" id="CHEBI:57926"/>
        <dbReference type="ChEBI" id="CHEBI:73682"/>
        <dbReference type="EC" id="2.7.7.87"/>
    </reaction>
</comment>
<dbReference type="NCBIfam" id="TIGR00057">
    <property type="entry name" value="L-threonylcarbamoyladenylate synthase"/>
    <property type="match status" value="1"/>
</dbReference>